<comment type="caution">
    <text evidence="8">The sequence shown here is derived from an EMBL/GenBank/DDBJ whole genome shotgun (WGS) entry which is preliminary data.</text>
</comment>
<proteinExistence type="inferred from homology"/>
<evidence type="ECO:0000256" key="1">
    <source>
        <dbReference type="ARBA" id="ARBA00004141"/>
    </source>
</evidence>
<organism evidence="8 9">
    <name type="scientific">Actinoplanes digitatis</name>
    <dbReference type="NCBI Taxonomy" id="1868"/>
    <lineage>
        <taxon>Bacteria</taxon>
        <taxon>Bacillati</taxon>
        <taxon>Actinomycetota</taxon>
        <taxon>Actinomycetes</taxon>
        <taxon>Micromonosporales</taxon>
        <taxon>Micromonosporaceae</taxon>
        <taxon>Actinoplanes</taxon>
    </lineage>
</organism>
<comment type="subcellular location">
    <subcellularLocation>
        <location evidence="6">Cell membrane</location>
        <topology evidence="6">Multi-pass membrane protein</topology>
    </subcellularLocation>
    <subcellularLocation>
        <location evidence="1">Membrane</location>
        <topology evidence="1">Multi-pass membrane protein</topology>
    </subcellularLocation>
</comment>
<feature type="transmembrane region" description="Helical" evidence="6">
    <location>
        <begin position="193"/>
        <end position="211"/>
    </location>
</feature>
<dbReference type="InterPro" id="IPR051784">
    <property type="entry name" value="Nod_factor_ABC_transporter"/>
</dbReference>
<dbReference type="InterPro" id="IPR000412">
    <property type="entry name" value="ABC_2_transport"/>
</dbReference>
<evidence type="ECO:0000256" key="2">
    <source>
        <dbReference type="ARBA" id="ARBA00022692"/>
    </source>
</evidence>
<feature type="transmembrane region" description="Helical" evidence="6">
    <location>
        <begin position="159"/>
        <end position="181"/>
    </location>
</feature>
<dbReference type="RefSeq" id="WP_184996798.1">
    <property type="nucleotide sequence ID" value="NZ_BOMK01000021.1"/>
</dbReference>
<dbReference type="InterPro" id="IPR013525">
    <property type="entry name" value="ABC2_TM"/>
</dbReference>
<keyword evidence="6" id="KW-0813">Transport</keyword>
<evidence type="ECO:0000256" key="3">
    <source>
        <dbReference type="ARBA" id="ARBA00022989"/>
    </source>
</evidence>
<feature type="transmembrane region" description="Helical" evidence="6">
    <location>
        <begin position="249"/>
        <end position="267"/>
    </location>
</feature>
<keyword evidence="4 6" id="KW-0472">Membrane</keyword>
<reference evidence="8 9" key="1">
    <citation type="submission" date="2020-08" db="EMBL/GenBank/DDBJ databases">
        <title>Sequencing the genomes of 1000 actinobacteria strains.</title>
        <authorList>
            <person name="Klenk H.-P."/>
        </authorList>
    </citation>
    <scope>NUCLEOTIDE SEQUENCE [LARGE SCALE GENOMIC DNA]</scope>
    <source>
        <strain evidence="8 9">DSM 43149</strain>
    </source>
</reference>
<dbReference type="GO" id="GO:0043190">
    <property type="term" value="C:ATP-binding cassette (ABC) transporter complex"/>
    <property type="evidence" value="ECO:0007669"/>
    <property type="project" value="InterPro"/>
</dbReference>
<keyword evidence="3 6" id="KW-1133">Transmembrane helix</keyword>
<dbReference type="PANTHER" id="PTHR43229:SF2">
    <property type="entry name" value="NODULATION PROTEIN J"/>
    <property type="match status" value="1"/>
</dbReference>
<keyword evidence="5" id="KW-0046">Antibiotic resistance</keyword>
<accession>A0A7W7I3H9</accession>
<keyword evidence="6" id="KW-1003">Cell membrane</keyword>
<dbReference type="GO" id="GO:0046677">
    <property type="term" value="P:response to antibiotic"/>
    <property type="evidence" value="ECO:0007669"/>
    <property type="project" value="UniProtKB-KW"/>
</dbReference>
<keyword evidence="9" id="KW-1185">Reference proteome</keyword>
<dbReference type="PIRSF" id="PIRSF006648">
    <property type="entry name" value="DrrB"/>
    <property type="match status" value="1"/>
</dbReference>
<feature type="transmembrane region" description="Helical" evidence="6">
    <location>
        <begin position="125"/>
        <end position="153"/>
    </location>
</feature>
<evidence type="ECO:0000256" key="5">
    <source>
        <dbReference type="ARBA" id="ARBA00023251"/>
    </source>
</evidence>
<dbReference type="PANTHER" id="PTHR43229">
    <property type="entry name" value="NODULATION PROTEIN J"/>
    <property type="match status" value="1"/>
</dbReference>
<dbReference type="InterPro" id="IPR047817">
    <property type="entry name" value="ABC2_TM_bact-type"/>
</dbReference>
<name>A0A7W7I3H9_9ACTN</name>
<evidence type="ECO:0000313" key="8">
    <source>
        <dbReference type="EMBL" id="MBB4765789.1"/>
    </source>
</evidence>
<dbReference type="AlphaFoldDB" id="A0A7W7I3H9"/>
<dbReference type="PROSITE" id="PS51012">
    <property type="entry name" value="ABC_TM2"/>
    <property type="match status" value="1"/>
</dbReference>
<evidence type="ECO:0000256" key="6">
    <source>
        <dbReference type="RuleBase" id="RU361157"/>
    </source>
</evidence>
<evidence type="ECO:0000259" key="7">
    <source>
        <dbReference type="PROSITE" id="PS51012"/>
    </source>
</evidence>
<feature type="transmembrane region" description="Helical" evidence="6">
    <location>
        <begin position="79"/>
        <end position="104"/>
    </location>
</feature>
<dbReference type="Pfam" id="PF01061">
    <property type="entry name" value="ABC2_membrane"/>
    <property type="match status" value="1"/>
</dbReference>
<dbReference type="EMBL" id="JACHNH010000001">
    <property type="protein sequence ID" value="MBB4765789.1"/>
    <property type="molecule type" value="Genomic_DNA"/>
</dbReference>
<evidence type="ECO:0000256" key="4">
    <source>
        <dbReference type="ARBA" id="ARBA00023136"/>
    </source>
</evidence>
<protein>
    <recommendedName>
        <fullName evidence="6">Transport permease protein</fullName>
    </recommendedName>
</protein>
<evidence type="ECO:0000313" key="9">
    <source>
        <dbReference type="Proteomes" id="UP000578112"/>
    </source>
</evidence>
<dbReference type="GO" id="GO:0140359">
    <property type="term" value="F:ABC-type transporter activity"/>
    <property type="evidence" value="ECO:0007669"/>
    <property type="project" value="InterPro"/>
</dbReference>
<sequence length="275" mass="29319">MSTHTLTVPAPAALRFHPLRDSATMLRRNLKRMLRYPSMTLTLVGMPVIFLLLFVYVFGGTLGAGLGGASIGADGRAAYANYVVPTILLMTVMSTVQGTSISIAMDMTEGIIARFRTMHIARVSVLTGHVLGSMIQAALGLVIVIGVALLVGFRPTAGLGGWLATAGFLAAVTFALVWLAVALGQVSKSVETASNVLMPLVLLPFIGSGFVPTDSMPAGLRWFAEYQPFTPMIDTLRGLMMDQPIGNSGWIALAWSGIIALGGYLWSKRLFDRES</sequence>
<gene>
    <name evidence="8" type="ORF">BJ971_006345</name>
</gene>
<feature type="transmembrane region" description="Helical" evidence="6">
    <location>
        <begin position="36"/>
        <end position="59"/>
    </location>
</feature>
<comment type="similarity">
    <text evidence="6">Belongs to the ABC-2 integral membrane protein family.</text>
</comment>
<feature type="domain" description="ABC transmembrane type-2" evidence="7">
    <location>
        <begin position="38"/>
        <end position="274"/>
    </location>
</feature>
<dbReference type="Proteomes" id="UP000578112">
    <property type="component" value="Unassembled WGS sequence"/>
</dbReference>
<keyword evidence="2 6" id="KW-0812">Transmembrane</keyword>